<dbReference type="EMBL" id="CAICTM010000002">
    <property type="protein sequence ID" value="CAB9496191.1"/>
    <property type="molecule type" value="Genomic_DNA"/>
</dbReference>
<proteinExistence type="predicted"/>
<keyword evidence="3" id="KW-1185">Reference proteome</keyword>
<gene>
    <name evidence="2" type="ORF">SEMRO_2_G001670.1</name>
</gene>
<organism evidence="2 3">
    <name type="scientific">Seminavis robusta</name>
    <dbReference type="NCBI Taxonomy" id="568900"/>
    <lineage>
        <taxon>Eukaryota</taxon>
        <taxon>Sar</taxon>
        <taxon>Stramenopiles</taxon>
        <taxon>Ochrophyta</taxon>
        <taxon>Bacillariophyta</taxon>
        <taxon>Bacillariophyceae</taxon>
        <taxon>Bacillariophycidae</taxon>
        <taxon>Naviculales</taxon>
        <taxon>Naviculaceae</taxon>
        <taxon>Seminavis</taxon>
    </lineage>
</organism>
<evidence type="ECO:0000313" key="2">
    <source>
        <dbReference type="EMBL" id="CAB9496191.1"/>
    </source>
</evidence>
<feature type="compositionally biased region" description="Basic and acidic residues" evidence="1">
    <location>
        <begin position="26"/>
        <end position="61"/>
    </location>
</feature>
<evidence type="ECO:0000256" key="1">
    <source>
        <dbReference type="SAM" id="MobiDB-lite"/>
    </source>
</evidence>
<feature type="region of interest" description="Disordered" evidence="1">
    <location>
        <begin position="1"/>
        <end position="86"/>
    </location>
</feature>
<sequence>MGNAGSALQAAQAQASVTNKFNKMTGGDEQKAPDPEEQKAKERMREERDRRNATDYADRKAAHAKNKKKLSSAWADHKKANSAANK</sequence>
<protein>
    <submittedName>
        <fullName evidence="2">Uncharacterized protein</fullName>
    </submittedName>
</protein>
<name>A0A9N8D6T9_9STRA</name>
<dbReference type="Proteomes" id="UP001153069">
    <property type="component" value="Unassembled WGS sequence"/>
</dbReference>
<comment type="caution">
    <text evidence="2">The sequence shown here is derived from an EMBL/GenBank/DDBJ whole genome shotgun (WGS) entry which is preliminary data.</text>
</comment>
<evidence type="ECO:0000313" key="3">
    <source>
        <dbReference type="Proteomes" id="UP001153069"/>
    </source>
</evidence>
<dbReference type="AlphaFoldDB" id="A0A9N8D6T9"/>
<reference evidence="2" key="1">
    <citation type="submission" date="2020-06" db="EMBL/GenBank/DDBJ databases">
        <authorList>
            <consortium name="Plant Systems Biology data submission"/>
        </authorList>
    </citation>
    <scope>NUCLEOTIDE SEQUENCE</scope>
    <source>
        <strain evidence="2">D6</strain>
    </source>
</reference>
<accession>A0A9N8D6T9</accession>